<evidence type="ECO:0000313" key="3">
    <source>
        <dbReference type="Proteomes" id="UP000238916"/>
    </source>
</evidence>
<organism evidence="2 3">
    <name type="scientific">Candidatus Desulfosporosinus infrequens</name>
    <dbReference type="NCBI Taxonomy" id="2043169"/>
    <lineage>
        <taxon>Bacteria</taxon>
        <taxon>Bacillati</taxon>
        <taxon>Bacillota</taxon>
        <taxon>Clostridia</taxon>
        <taxon>Eubacteriales</taxon>
        <taxon>Desulfitobacteriaceae</taxon>
        <taxon>Desulfosporosinus</taxon>
    </lineage>
</organism>
<evidence type="ECO:0000259" key="1">
    <source>
        <dbReference type="Pfam" id="PF06445"/>
    </source>
</evidence>
<reference evidence="3" key="1">
    <citation type="submission" date="2018-02" db="EMBL/GenBank/DDBJ databases">
        <authorList>
            <person name="Hausmann B."/>
        </authorList>
    </citation>
    <scope>NUCLEOTIDE SEQUENCE [LARGE SCALE GENOMIC DNA]</scope>
    <source>
        <strain evidence="3">Peat soil MAG SbF1</strain>
    </source>
</reference>
<sequence length="147" mass="17147">MCIRHKITDRTELELSLKELEKKAFNNSSLFIGMVGLTVSKSALENMIFDEYSAIFILPEENVEHNPFKKVIGEGEYACIYYRESFRQSVKCYKKLLDYIRENDYVIIGDAVERVIIDNLVTKNLDKHLSEIQIPIKRPKDRSLPET</sequence>
<gene>
    <name evidence="2" type="ORF">SBF1_1720005</name>
</gene>
<dbReference type="Pfam" id="PF06445">
    <property type="entry name" value="GyrI-like"/>
    <property type="match status" value="1"/>
</dbReference>
<dbReference type="Proteomes" id="UP000238916">
    <property type="component" value="Unassembled WGS sequence"/>
</dbReference>
<proteinExistence type="predicted"/>
<dbReference type="EMBL" id="OMOF01000082">
    <property type="protein sequence ID" value="SPF37055.1"/>
    <property type="molecule type" value="Genomic_DNA"/>
</dbReference>
<dbReference type="InterPro" id="IPR029442">
    <property type="entry name" value="GyrI-like"/>
</dbReference>
<accession>A0A2U3KBL4</accession>
<feature type="domain" description="GyrI-like small molecule binding" evidence="1">
    <location>
        <begin position="3"/>
        <end position="137"/>
    </location>
</feature>
<dbReference type="Gene3D" id="3.20.80.10">
    <property type="entry name" value="Regulatory factor, effector binding domain"/>
    <property type="match status" value="1"/>
</dbReference>
<dbReference type="InterPro" id="IPR011256">
    <property type="entry name" value="Reg_factor_effector_dom_sf"/>
</dbReference>
<protein>
    <submittedName>
        <fullName evidence="2">Transcriptional regulator of multidrug-efflux transporter genes</fullName>
    </submittedName>
</protein>
<dbReference type="AlphaFoldDB" id="A0A2U3KBL4"/>
<evidence type="ECO:0000313" key="2">
    <source>
        <dbReference type="EMBL" id="SPF37055.1"/>
    </source>
</evidence>
<dbReference type="SUPFAM" id="SSF55136">
    <property type="entry name" value="Probable bacterial effector-binding domain"/>
    <property type="match status" value="1"/>
</dbReference>
<name>A0A2U3KBL4_9FIRM</name>